<keyword evidence="2" id="KW-1185">Reference proteome</keyword>
<dbReference type="EMBL" id="SRLO01000588">
    <property type="protein sequence ID" value="TNN51276.1"/>
    <property type="molecule type" value="Genomic_DNA"/>
</dbReference>
<name>A0A4Z2GCH4_9TELE</name>
<accession>A0A4Z2GCH4</accession>
<proteinExistence type="predicted"/>
<dbReference type="Proteomes" id="UP000314294">
    <property type="component" value="Unassembled WGS sequence"/>
</dbReference>
<evidence type="ECO:0000313" key="2">
    <source>
        <dbReference type="Proteomes" id="UP000314294"/>
    </source>
</evidence>
<organism evidence="1 2">
    <name type="scientific">Liparis tanakae</name>
    <name type="common">Tanaka's snailfish</name>
    <dbReference type="NCBI Taxonomy" id="230148"/>
    <lineage>
        <taxon>Eukaryota</taxon>
        <taxon>Metazoa</taxon>
        <taxon>Chordata</taxon>
        <taxon>Craniata</taxon>
        <taxon>Vertebrata</taxon>
        <taxon>Euteleostomi</taxon>
        <taxon>Actinopterygii</taxon>
        <taxon>Neopterygii</taxon>
        <taxon>Teleostei</taxon>
        <taxon>Neoteleostei</taxon>
        <taxon>Acanthomorphata</taxon>
        <taxon>Eupercaria</taxon>
        <taxon>Perciformes</taxon>
        <taxon>Cottioidei</taxon>
        <taxon>Cottales</taxon>
        <taxon>Liparidae</taxon>
        <taxon>Liparis</taxon>
    </lineage>
</organism>
<evidence type="ECO:0000313" key="1">
    <source>
        <dbReference type="EMBL" id="TNN51276.1"/>
    </source>
</evidence>
<comment type="caution">
    <text evidence="1">The sequence shown here is derived from an EMBL/GenBank/DDBJ whole genome shotgun (WGS) entry which is preliminary data.</text>
</comment>
<sequence length="151" mass="17268">MMAEFGWLPRKMGIRVEMSSWRSVCHEVEICSNASTNMSGQCLIGKLNSCFTCSYCPTSESRSRLSTRSRLFLLRVEGNQSNTPSHHNSPKMLSSYLSLSVLPWPIDEIDREDLHAQPSLDAIHDYMQAFTVPDYKAGMVQFVRHLFEVQF</sequence>
<reference evidence="1 2" key="1">
    <citation type="submission" date="2019-03" db="EMBL/GenBank/DDBJ databases">
        <title>First draft genome of Liparis tanakae, snailfish: a comprehensive survey of snailfish specific genes.</title>
        <authorList>
            <person name="Kim W."/>
            <person name="Song I."/>
            <person name="Jeong J.-H."/>
            <person name="Kim D."/>
            <person name="Kim S."/>
            <person name="Ryu S."/>
            <person name="Song J.Y."/>
            <person name="Lee S.K."/>
        </authorList>
    </citation>
    <scope>NUCLEOTIDE SEQUENCE [LARGE SCALE GENOMIC DNA]</scope>
    <source>
        <tissue evidence="1">Muscle</tissue>
    </source>
</reference>
<dbReference type="AlphaFoldDB" id="A0A4Z2GCH4"/>
<protein>
    <submittedName>
        <fullName evidence="1">Uncharacterized protein</fullName>
    </submittedName>
</protein>
<gene>
    <name evidence="1" type="ORF">EYF80_038537</name>
</gene>